<proteinExistence type="predicted"/>
<reference evidence="2" key="1">
    <citation type="submission" date="2018-02" db="EMBL/GenBank/DDBJ databases">
        <authorList>
            <person name="Cohen D.B."/>
            <person name="Kent A.D."/>
        </authorList>
    </citation>
    <scope>NUCLEOTIDE SEQUENCE</scope>
</reference>
<feature type="region of interest" description="Disordered" evidence="1">
    <location>
        <begin position="86"/>
        <end position="130"/>
    </location>
</feature>
<organism evidence="2">
    <name type="scientific">Fagus sylvatica</name>
    <name type="common">Beechnut</name>
    <dbReference type="NCBI Taxonomy" id="28930"/>
    <lineage>
        <taxon>Eukaryota</taxon>
        <taxon>Viridiplantae</taxon>
        <taxon>Streptophyta</taxon>
        <taxon>Embryophyta</taxon>
        <taxon>Tracheophyta</taxon>
        <taxon>Spermatophyta</taxon>
        <taxon>Magnoliopsida</taxon>
        <taxon>eudicotyledons</taxon>
        <taxon>Gunneridae</taxon>
        <taxon>Pentapetalae</taxon>
        <taxon>rosids</taxon>
        <taxon>fabids</taxon>
        <taxon>Fagales</taxon>
        <taxon>Fagaceae</taxon>
        <taxon>Fagus</taxon>
    </lineage>
</organism>
<feature type="compositionally biased region" description="Basic and acidic residues" evidence="1">
    <location>
        <begin position="117"/>
        <end position="130"/>
    </location>
</feature>
<accession>A0A2N9G7F4</accession>
<dbReference type="AlphaFoldDB" id="A0A2N9G7F4"/>
<evidence type="ECO:0000313" key="2">
    <source>
        <dbReference type="EMBL" id="SPC95458.1"/>
    </source>
</evidence>
<name>A0A2N9G7F4_FAGSY</name>
<evidence type="ECO:0000256" key="1">
    <source>
        <dbReference type="SAM" id="MobiDB-lite"/>
    </source>
</evidence>
<protein>
    <submittedName>
        <fullName evidence="2">Uncharacterized protein</fullName>
    </submittedName>
</protein>
<dbReference type="EMBL" id="OIVN01001569">
    <property type="protein sequence ID" value="SPC95458.1"/>
    <property type="molecule type" value="Genomic_DNA"/>
</dbReference>
<sequence length="189" mass="19832">MAIEIEWGDCDSRIKADQLGSDIVSPGSLSPKVGFLCVGINKFKVLEGDGDDVGIWAMFGFGFLNVWDRGSGAKIEESDAALTISGGEEEVRRGGLGGEEVTAEREWGPANGATELPAEKPRRPEGLRSADPKLLRLGGPGSMQSNESWTAACAAVTAVDGVAGLGLNIAPLFSVSGIPRERNAEFDLI</sequence>
<gene>
    <name evidence="2" type="ORF">FSB_LOCUS23340</name>
</gene>